<name>A0A060QL35_9PROT</name>
<protein>
    <recommendedName>
        <fullName evidence="2">FAD-dependent urate hydroxylase HpyO/Asp monooxygenase CreE-like FAD/NAD(P)-binding domain-containing protein</fullName>
    </recommendedName>
</protein>
<proteinExistence type="predicted"/>
<feature type="domain" description="FAD-dependent urate hydroxylase HpyO/Asp monooxygenase CreE-like FAD/NAD(P)-binding" evidence="2">
    <location>
        <begin position="8"/>
        <end position="146"/>
    </location>
</feature>
<dbReference type="AlphaFoldDB" id="A0A060QL35"/>
<dbReference type="PANTHER" id="PTHR40254:SF1">
    <property type="entry name" value="BLR0577 PROTEIN"/>
    <property type="match status" value="1"/>
</dbReference>
<organism evidence="3 4">
    <name type="scientific">Asaia bogorensis</name>
    <dbReference type="NCBI Taxonomy" id="91915"/>
    <lineage>
        <taxon>Bacteria</taxon>
        <taxon>Pseudomonadati</taxon>
        <taxon>Pseudomonadota</taxon>
        <taxon>Alphaproteobacteria</taxon>
        <taxon>Acetobacterales</taxon>
        <taxon>Acetobacteraceae</taxon>
        <taxon>Asaia</taxon>
    </lineage>
</organism>
<dbReference type="SUPFAM" id="SSF51905">
    <property type="entry name" value="FAD/NAD(P)-binding domain"/>
    <property type="match status" value="2"/>
</dbReference>
<gene>
    <name evidence="3" type="ORF">ASAP_1932</name>
</gene>
<evidence type="ECO:0000256" key="1">
    <source>
        <dbReference type="SAM" id="MobiDB-lite"/>
    </source>
</evidence>
<dbReference type="InterPro" id="IPR038732">
    <property type="entry name" value="HpyO/CreE_NAD-binding"/>
</dbReference>
<accession>A0A060QL35</accession>
<reference evidence="3 4" key="2">
    <citation type="journal article" date="2014" name="PLoS ONE">
        <title>Evolution of mitochondria reconstructed from the energy metabolism of living bacteria.</title>
        <authorList>
            <person name="Degli Esposti M."/>
            <person name="Chouaia B."/>
            <person name="Comandatore F."/>
            <person name="Crotti E."/>
            <person name="Sassera D."/>
            <person name="Lievens P.M."/>
            <person name="Daffonchio D."/>
            <person name="Bandi C."/>
        </authorList>
    </citation>
    <scope>NUCLEOTIDE SEQUENCE [LARGE SCALE GENOMIC DNA]</scope>
    <source>
        <strain evidence="3 4">SF2.1</strain>
    </source>
</reference>
<dbReference type="RefSeq" id="WP_023978666.1">
    <property type="nucleotide sequence ID" value="NZ_CBLX010000013.1"/>
</dbReference>
<dbReference type="Gene3D" id="3.50.50.60">
    <property type="entry name" value="FAD/NAD(P)-binding domain"/>
    <property type="match status" value="1"/>
</dbReference>
<dbReference type="Proteomes" id="UP000027583">
    <property type="component" value="Unassembled WGS sequence"/>
</dbReference>
<dbReference type="Pfam" id="PF13454">
    <property type="entry name" value="NAD_binding_9"/>
    <property type="match status" value="1"/>
</dbReference>
<feature type="region of interest" description="Disordered" evidence="1">
    <location>
        <begin position="458"/>
        <end position="479"/>
    </location>
</feature>
<dbReference type="eggNOG" id="COG4529">
    <property type="taxonomic scope" value="Bacteria"/>
</dbReference>
<reference evidence="3 4" key="1">
    <citation type="journal article" date="2014" name="Genome Biol. Evol.">
        <title>Acetic acid bacteria genomes reveal functional traits for adaptation to life in insect guts.</title>
        <authorList>
            <person name="Chouaia B."/>
            <person name="Gaiarsa S."/>
            <person name="Crotti E."/>
            <person name="Comandatore F."/>
            <person name="Degli Esposti M."/>
            <person name="Ricci I."/>
            <person name="Alma A."/>
            <person name="Favia G."/>
            <person name="Bandi C."/>
            <person name="Daffonchio D."/>
        </authorList>
    </citation>
    <scope>NUCLEOTIDE SEQUENCE [LARGE SCALE GENOMIC DNA]</scope>
    <source>
        <strain evidence="3 4">SF2.1</strain>
    </source>
</reference>
<evidence type="ECO:0000313" key="4">
    <source>
        <dbReference type="Proteomes" id="UP000027583"/>
    </source>
</evidence>
<dbReference type="InterPro" id="IPR036188">
    <property type="entry name" value="FAD/NAD-bd_sf"/>
</dbReference>
<evidence type="ECO:0000259" key="2">
    <source>
        <dbReference type="Pfam" id="PF13454"/>
    </source>
</evidence>
<dbReference type="InterPro" id="IPR052189">
    <property type="entry name" value="L-asp_N-monooxygenase_NS-form"/>
</dbReference>
<sequence length="479" mass="51732">MDRPYEIVIIGGGASATLLAHVLKRQHGRNCLIIDPNANPTLGMAYGTRCIGHLLNVPACGMSGLADEPDHFVQWLHRHIDPGIAPDAFIPRAIYGLYLQHLFDESGVVSVRGKVVACHAVARGFRLVLASGEIVMAQQVVLALGNFPPAMLRGTTPEVMRDPRYHHNVWDSGAGYRNAAAEDMATKGRLTPFAPEATLLMIGSGLTAIDMVMKARLAGHAGPIHLLSGHASLPKSHKPGQKSVAPVISVEKGADHKGARLSRYVREFHAALRLGLDWRSAIDSLRPITNILWATLSQTEQARFNRHLRRRWDVARHRIAPQIAAFLHDALQEGTLKLHAGRVTYIEAQPEGLIVTASHAGGQTRFRADHVLNCTGPDLDYARVGSALLEQLFASGLASQGHRGAGLDTGNDSRLIDANGESPHALYTLGPARLGTLFESIAIPEIRQQAYDLATRLASPSAVQTPKGASASPRHESRS</sequence>
<comment type="caution">
    <text evidence="3">The sequence shown here is derived from an EMBL/GenBank/DDBJ whole genome shotgun (WGS) entry which is preliminary data.</text>
</comment>
<evidence type="ECO:0000313" key="3">
    <source>
        <dbReference type="EMBL" id="CDG39977.1"/>
    </source>
</evidence>
<dbReference type="PANTHER" id="PTHR40254">
    <property type="entry name" value="BLR0577 PROTEIN"/>
    <property type="match status" value="1"/>
</dbReference>
<dbReference type="EMBL" id="CBLX010000013">
    <property type="protein sequence ID" value="CDG39977.1"/>
    <property type="molecule type" value="Genomic_DNA"/>
</dbReference>